<keyword evidence="3" id="KW-1185">Reference proteome</keyword>
<proteinExistence type="predicted"/>
<sequence length="159" mass="18003">MVGKRQSKYLELVKSEFLTYFEQSGHIVDDKIEEFVKKILPTFNQDKPKSSMVFRSSLKTEFIYNGSCIKAIAEMNKEEPIGTKTSSEDDGKSGSQNSFDPTNGQSNEQSNGQSSTIPPDLSEVFESSSQEYMHDVFNEGQTEISSYSDMQKMQKMLTF</sequence>
<organism evidence="2 3">
    <name type="scientific">Chironomus riparius</name>
    <dbReference type="NCBI Taxonomy" id="315576"/>
    <lineage>
        <taxon>Eukaryota</taxon>
        <taxon>Metazoa</taxon>
        <taxon>Ecdysozoa</taxon>
        <taxon>Arthropoda</taxon>
        <taxon>Hexapoda</taxon>
        <taxon>Insecta</taxon>
        <taxon>Pterygota</taxon>
        <taxon>Neoptera</taxon>
        <taxon>Endopterygota</taxon>
        <taxon>Diptera</taxon>
        <taxon>Nematocera</taxon>
        <taxon>Chironomoidea</taxon>
        <taxon>Chironomidae</taxon>
        <taxon>Chironominae</taxon>
        <taxon>Chironomus</taxon>
    </lineage>
</organism>
<evidence type="ECO:0000313" key="3">
    <source>
        <dbReference type="Proteomes" id="UP001153620"/>
    </source>
</evidence>
<name>A0A9N9RVS5_9DIPT</name>
<feature type="compositionally biased region" description="Basic and acidic residues" evidence="1">
    <location>
        <begin position="76"/>
        <end position="92"/>
    </location>
</feature>
<reference evidence="2" key="1">
    <citation type="submission" date="2022-01" db="EMBL/GenBank/DDBJ databases">
        <authorList>
            <person name="King R."/>
        </authorList>
    </citation>
    <scope>NUCLEOTIDE SEQUENCE</scope>
</reference>
<evidence type="ECO:0000256" key="1">
    <source>
        <dbReference type="SAM" id="MobiDB-lite"/>
    </source>
</evidence>
<accession>A0A9N9RVS5</accession>
<reference evidence="2" key="2">
    <citation type="submission" date="2022-10" db="EMBL/GenBank/DDBJ databases">
        <authorList>
            <consortium name="ENA_rothamsted_submissions"/>
            <consortium name="culmorum"/>
            <person name="King R."/>
        </authorList>
    </citation>
    <scope>NUCLEOTIDE SEQUENCE</scope>
</reference>
<dbReference type="EMBL" id="OU895878">
    <property type="protein sequence ID" value="CAG9804301.1"/>
    <property type="molecule type" value="Genomic_DNA"/>
</dbReference>
<evidence type="ECO:0000313" key="2">
    <source>
        <dbReference type="EMBL" id="CAG9804301.1"/>
    </source>
</evidence>
<dbReference type="AlphaFoldDB" id="A0A9N9RVS5"/>
<dbReference type="Proteomes" id="UP001153620">
    <property type="component" value="Chromosome 2"/>
</dbReference>
<protein>
    <submittedName>
        <fullName evidence="2">Uncharacterized protein</fullName>
    </submittedName>
</protein>
<feature type="region of interest" description="Disordered" evidence="1">
    <location>
        <begin position="76"/>
        <end position="132"/>
    </location>
</feature>
<feature type="compositionally biased region" description="Low complexity" evidence="1">
    <location>
        <begin position="103"/>
        <end position="115"/>
    </location>
</feature>
<feature type="compositionally biased region" description="Polar residues" evidence="1">
    <location>
        <begin position="93"/>
        <end position="102"/>
    </location>
</feature>
<gene>
    <name evidence="2" type="ORF">CHIRRI_LOCUS7192</name>
</gene>